<comment type="caution">
    <text evidence="2">The sequence shown here is derived from an EMBL/GenBank/DDBJ whole genome shotgun (WGS) entry which is preliminary data.</text>
</comment>
<protein>
    <recommendedName>
        <fullName evidence="4">DUF222 domain-containing protein</fullName>
    </recommendedName>
</protein>
<name>A0ABV6IL20_9PROT</name>
<dbReference type="EMBL" id="JBHLVZ010000002">
    <property type="protein sequence ID" value="MFC0384319.1"/>
    <property type="molecule type" value="Genomic_DNA"/>
</dbReference>
<organism evidence="2 3">
    <name type="scientific">Muricoccus vinaceus</name>
    <dbReference type="NCBI Taxonomy" id="424704"/>
    <lineage>
        <taxon>Bacteria</taxon>
        <taxon>Pseudomonadati</taxon>
        <taxon>Pseudomonadota</taxon>
        <taxon>Alphaproteobacteria</taxon>
        <taxon>Acetobacterales</taxon>
        <taxon>Roseomonadaceae</taxon>
        <taxon>Muricoccus</taxon>
    </lineage>
</organism>
<keyword evidence="3" id="KW-1185">Reference proteome</keyword>
<evidence type="ECO:0000313" key="2">
    <source>
        <dbReference type="EMBL" id="MFC0384319.1"/>
    </source>
</evidence>
<accession>A0ABV6IL20</accession>
<feature type="region of interest" description="Disordered" evidence="1">
    <location>
        <begin position="156"/>
        <end position="177"/>
    </location>
</feature>
<dbReference type="Proteomes" id="UP001589789">
    <property type="component" value="Unassembled WGS sequence"/>
</dbReference>
<proteinExistence type="predicted"/>
<evidence type="ECO:0000313" key="3">
    <source>
        <dbReference type="Proteomes" id="UP001589789"/>
    </source>
</evidence>
<sequence length="177" mass="18752">MDYDLLRAELASPAYDGLSDQAVADALNARTIPVAVDVPTSDARGLLLGTGEWGALCILAERQTSDPTEMMIRAAAITARDSMLHTTTLETSRPLYLGAVTQMLGALVMAQAISADSHAALLAMTQSSRSRAEELGLPVVTDQDVLTVRVTIERELNPPPSAAEPVFQPPAFLGPPQ</sequence>
<reference evidence="2 3" key="1">
    <citation type="submission" date="2024-09" db="EMBL/GenBank/DDBJ databases">
        <authorList>
            <person name="Sun Q."/>
            <person name="Mori K."/>
        </authorList>
    </citation>
    <scope>NUCLEOTIDE SEQUENCE [LARGE SCALE GENOMIC DNA]</scope>
    <source>
        <strain evidence="2 3">CCM 7468</strain>
    </source>
</reference>
<evidence type="ECO:0008006" key="4">
    <source>
        <dbReference type="Google" id="ProtNLM"/>
    </source>
</evidence>
<gene>
    <name evidence="2" type="ORF">ACFFIC_01995</name>
</gene>
<evidence type="ECO:0000256" key="1">
    <source>
        <dbReference type="SAM" id="MobiDB-lite"/>
    </source>
</evidence>
<dbReference type="RefSeq" id="WP_377048363.1">
    <property type="nucleotide sequence ID" value="NZ_JBHLVZ010000002.1"/>
</dbReference>